<name>A0A0X1KTW6_9THEM</name>
<accession>A0A0X1KTW6</accession>
<proteinExistence type="predicted"/>
<organism evidence="1 2">
    <name type="scientific">Pseudothermotoga hypogea DSM 11164 = NBRC 106472</name>
    <dbReference type="NCBI Taxonomy" id="1123384"/>
    <lineage>
        <taxon>Bacteria</taxon>
        <taxon>Thermotogati</taxon>
        <taxon>Thermotogota</taxon>
        <taxon>Thermotogae</taxon>
        <taxon>Thermotogales</taxon>
        <taxon>Thermotogaceae</taxon>
        <taxon>Pseudothermotoga</taxon>
    </lineage>
</organism>
<evidence type="ECO:0000313" key="2">
    <source>
        <dbReference type="Proteomes" id="UP000077469"/>
    </source>
</evidence>
<evidence type="ECO:0008006" key="3">
    <source>
        <dbReference type="Google" id="ProtNLM"/>
    </source>
</evidence>
<protein>
    <recommendedName>
        <fullName evidence="3">CRISPR-associated protein</fullName>
    </recommendedName>
</protein>
<dbReference type="EMBL" id="CP007141">
    <property type="protein sequence ID" value="AJC74767.1"/>
    <property type="molecule type" value="Genomic_DNA"/>
</dbReference>
<dbReference type="Pfam" id="PF09484">
    <property type="entry name" value="Cas_TM1802"/>
    <property type="match status" value="1"/>
</dbReference>
<dbReference type="PaxDb" id="1123384-AJ81_05760"/>
<dbReference type="NCBIfam" id="TIGR02556">
    <property type="entry name" value="cas_TM1802"/>
    <property type="match status" value="1"/>
</dbReference>
<dbReference type="InterPro" id="IPR013389">
    <property type="entry name" value="CRISPR-assoc_prot_Cas8b"/>
</dbReference>
<sequence length="577" mass="66897">MLTKVIEIGRLMRQSEYYRNFTKAVKQDKGLALLVSLEPLEYKGVVALETPGPDQAHLLLYTDQLGQVSGKSPTVNLTVSGKSLEKIKEAIEKALRKFRRFFEDEEVLRDFVKLFEKNHLQIVEDLEKQLMTMEEKGTYLTIILIKNGQEMMPAEYEPFKEVFIKRALEKATSTGVQGTCHFCGKSRLVSATVNEVFKFATFDKPGFSPSLKIEGAVKVLPICEECKTDLQNGANIVTRDLTFNFLGRTIWLIPSLMHKNDSILSRVIERVKENSKTLKDFARNEEEIEEALADEDPFVHYDFLFMEINKNQQRIELHLTEVSPTRLRKLVTERKEAAKRIAVENVPEPTLGLLWDLYEKPTSKSEARKDYLQLIRSIFHGESYNLQRFLWYCMRKIRKAVQEIDSKQTRNFHWRTLTYLSFAAVLFLSQIEVFHLRKEGESVVSSEVSEFFQRYPEFFNEPWKKAVFLTGVLAGKVLAVQYAKRQAAPFFNKLKGLKMNMRDVQGLLPEIRNKLEQYKSYGQRTDLIMKVAAEYYLSAGEKNITIDELNFVFTLGLAYSNKEPFKIEVEEVEQNEQ</sequence>
<dbReference type="STRING" id="1123384.AJ81_05760"/>
<dbReference type="OrthoDB" id="5422815at2"/>
<dbReference type="InterPro" id="IPR013420">
    <property type="entry name" value="CRISPR-assoc_prot_Cas8b/Csh1_C"/>
</dbReference>
<dbReference type="KEGG" id="phy:AJ81_05760"/>
<dbReference type="NCBIfam" id="TIGR02591">
    <property type="entry name" value="cas_Csh1"/>
    <property type="match status" value="1"/>
</dbReference>
<reference evidence="1 2" key="1">
    <citation type="submission" date="2014-01" db="EMBL/GenBank/DDBJ databases">
        <title>Genome sequencing of Thermotog hypogea.</title>
        <authorList>
            <person name="Zhang X."/>
            <person name="Alvare G."/>
            <person name="Fristensky B."/>
            <person name="Chen L."/>
            <person name="Suen T."/>
            <person name="Chen Q."/>
            <person name="Ma K."/>
        </authorList>
    </citation>
    <scope>NUCLEOTIDE SEQUENCE [LARGE SCALE GENOMIC DNA]</scope>
    <source>
        <strain evidence="1 2">DSM 11164</strain>
    </source>
</reference>
<dbReference type="RefSeq" id="WP_031505535.1">
    <property type="nucleotide sequence ID" value="NC_022795.1"/>
</dbReference>
<evidence type="ECO:0000313" key="1">
    <source>
        <dbReference type="EMBL" id="AJC74767.1"/>
    </source>
</evidence>
<gene>
    <name evidence="1" type="ORF">AJ81_05760</name>
</gene>
<dbReference type="AlphaFoldDB" id="A0A0X1KTW6"/>
<keyword evidence="2" id="KW-1185">Reference proteome</keyword>
<dbReference type="PATRIC" id="fig|1123384.7.peg.1154"/>
<dbReference type="Proteomes" id="UP000077469">
    <property type="component" value="Chromosome"/>
</dbReference>